<name>A0A4Y3L149_9CELL</name>
<dbReference type="NCBIfam" id="TIGR03930">
    <property type="entry name" value="WXG100_ESAT6"/>
    <property type="match status" value="1"/>
</dbReference>
<dbReference type="Proteomes" id="UP000518206">
    <property type="component" value="Unassembled WGS sequence"/>
</dbReference>
<dbReference type="Proteomes" id="UP000317046">
    <property type="component" value="Unassembled WGS sequence"/>
</dbReference>
<dbReference type="InterPro" id="IPR036689">
    <property type="entry name" value="ESAT-6-like_sf"/>
</dbReference>
<proteinExistence type="inferred from homology"/>
<accession>A0A4Y3L149</accession>
<dbReference type="InterPro" id="IPR010310">
    <property type="entry name" value="T7SS_ESAT-6-like"/>
</dbReference>
<organism evidence="2 4">
    <name type="scientific">Cellulomonas cellasea</name>
    <dbReference type="NCBI Taxonomy" id="43670"/>
    <lineage>
        <taxon>Bacteria</taxon>
        <taxon>Bacillati</taxon>
        <taxon>Actinomycetota</taxon>
        <taxon>Actinomycetes</taxon>
        <taxon>Micrococcales</taxon>
        <taxon>Cellulomonadaceae</taxon>
        <taxon>Cellulomonas</taxon>
    </lineage>
</organism>
<dbReference type="EMBL" id="BJLR01000043">
    <property type="protein sequence ID" value="GEA90113.1"/>
    <property type="molecule type" value="Genomic_DNA"/>
</dbReference>
<dbReference type="Gene3D" id="1.10.287.1060">
    <property type="entry name" value="ESAT-6-like"/>
    <property type="match status" value="1"/>
</dbReference>
<evidence type="ECO:0000256" key="1">
    <source>
        <dbReference type="RuleBase" id="RU362001"/>
    </source>
</evidence>
<dbReference type="AlphaFoldDB" id="A0A4Y3L149"/>
<evidence type="ECO:0000313" key="2">
    <source>
        <dbReference type="EMBL" id="GEA90113.1"/>
    </source>
</evidence>
<reference evidence="3" key="2">
    <citation type="submission" date="2020-08" db="EMBL/GenBank/DDBJ databases">
        <title>The Agave Microbiome: Exploring the role of microbial communities in plant adaptations to desert environments.</title>
        <authorList>
            <person name="Partida-Martinez L.P."/>
        </authorList>
    </citation>
    <scope>NUCLEOTIDE SEQUENCE [LARGE SCALE GENOMIC DNA]</scope>
    <source>
        <strain evidence="3">RAS26</strain>
    </source>
</reference>
<keyword evidence="4" id="KW-1185">Reference proteome</keyword>
<dbReference type="Pfam" id="PF06013">
    <property type="entry name" value="WXG100"/>
    <property type="match status" value="1"/>
</dbReference>
<reference evidence="2" key="1">
    <citation type="submission" date="2019-06" db="EMBL/GenBank/DDBJ databases">
        <title>Whole genome shotgun sequence of Cellulomonas cellasea NBRC 3753.</title>
        <authorList>
            <person name="Hosoyama A."/>
            <person name="Uohara A."/>
            <person name="Ohji S."/>
            <person name="Ichikawa N."/>
        </authorList>
    </citation>
    <scope>NUCLEOTIDE SEQUENCE [LARGE SCALE GENOMIC DNA]</scope>
    <source>
        <strain evidence="2">NBRC 3753</strain>
    </source>
</reference>
<gene>
    <name evidence="2" type="ORF">CCE01nite_40620</name>
    <name evidence="3" type="ORF">FHR80_003170</name>
</gene>
<evidence type="ECO:0000313" key="3">
    <source>
        <dbReference type="EMBL" id="MBB2924242.1"/>
    </source>
</evidence>
<dbReference type="RefSeq" id="WP_141372913.1">
    <property type="nucleotide sequence ID" value="NZ_BJLR01000043.1"/>
</dbReference>
<comment type="caution">
    <text evidence="2">The sequence shown here is derived from an EMBL/GenBank/DDBJ whole genome shotgun (WGS) entry which is preliminary data.</text>
</comment>
<comment type="similarity">
    <text evidence="1">Belongs to the WXG100 family.</text>
</comment>
<protein>
    <recommendedName>
        <fullName evidence="1">ESAT-6-like protein</fullName>
    </recommendedName>
</protein>
<dbReference type="SUPFAM" id="SSF140453">
    <property type="entry name" value="EsxAB dimer-like"/>
    <property type="match status" value="1"/>
</dbReference>
<reference evidence="3" key="3">
    <citation type="submission" date="2020-08" db="EMBL/GenBank/DDBJ databases">
        <authorList>
            <person name="Partida-Martinez L."/>
            <person name="Huntemann M."/>
            <person name="Clum A."/>
            <person name="Wang J."/>
            <person name="Palaniappan K."/>
            <person name="Ritter S."/>
            <person name="Chen I.-M."/>
            <person name="Stamatis D."/>
            <person name="Reddy T."/>
            <person name="O'Malley R."/>
            <person name="Daum C."/>
            <person name="Shapiro N."/>
            <person name="Ivanova N."/>
            <person name="Kyrpides N."/>
            <person name="Woyke T."/>
        </authorList>
    </citation>
    <scope>NUCLEOTIDE SEQUENCE [LARGE SCALE GENOMIC DNA]</scope>
    <source>
        <strain evidence="3">RAS26</strain>
    </source>
</reference>
<evidence type="ECO:0000313" key="4">
    <source>
        <dbReference type="Proteomes" id="UP000317046"/>
    </source>
</evidence>
<dbReference type="EMBL" id="JACHVX010000004">
    <property type="protein sequence ID" value="MBB2924242.1"/>
    <property type="molecule type" value="Genomic_DNA"/>
</dbReference>
<sequence>MSRYEVDSALVAQAAAGVQARTTAVRGEVAAMQRQLAELQGAWRGGAATAFAGVMTEWSATQARVEQSLDHITAALSAAARTYSDAEDQASRLFLR</sequence>